<evidence type="ECO:0000256" key="1">
    <source>
        <dbReference type="PIRSR" id="PIRSR613078-1"/>
    </source>
</evidence>
<keyword evidence="4" id="KW-1185">Reference proteome</keyword>
<accession>A0AAJ8N1S5</accession>
<dbReference type="EMBL" id="CP144914">
    <property type="protein sequence ID" value="WWD79002.1"/>
    <property type="molecule type" value="Genomic_DNA"/>
</dbReference>
<name>A0AAJ8N1S5_9BACI</name>
<organism evidence="3 4">
    <name type="scientific">Alkalicoccus halolimnae</name>
    <dbReference type="NCBI Taxonomy" id="1667239"/>
    <lineage>
        <taxon>Bacteria</taxon>
        <taxon>Bacillati</taxon>
        <taxon>Bacillota</taxon>
        <taxon>Bacilli</taxon>
        <taxon>Bacillales</taxon>
        <taxon>Bacillaceae</taxon>
        <taxon>Alkalicoccus</taxon>
    </lineage>
</organism>
<dbReference type="InterPro" id="IPR050275">
    <property type="entry name" value="PGM_Phosphatase"/>
</dbReference>
<protein>
    <submittedName>
        <fullName evidence="3">Histidine phosphatase family protein</fullName>
    </submittedName>
</protein>
<evidence type="ECO:0000313" key="4">
    <source>
        <dbReference type="Proteomes" id="UP000321816"/>
    </source>
</evidence>
<dbReference type="GO" id="GO:0005737">
    <property type="term" value="C:cytoplasm"/>
    <property type="evidence" value="ECO:0007669"/>
    <property type="project" value="TreeGrafter"/>
</dbReference>
<gene>
    <name evidence="3" type="ORF">FTX54_011270</name>
</gene>
<dbReference type="KEGG" id="ahal:FTX54_011270"/>
<dbReference type="SMART" id="SM00855">
    <property type="entry name" value="PGAM"/>
    <property type="match status" value="1"/>
</dbReference>
<dbReference type="Gene3D" id="3.40.50.1240">
    <property type="entry name" value="Phosphoglycerate mutase-like"/>
    <property type="match status" value="1"/>
</dbReference>
<dbReference type="PIRSF" id="PIRSF000709">
    <property type="entry name" value="6PFK_2-Ptase"/>
    <property type="match status" value="1"/>
</dbReference>
<sequence length="129" mass="15087">MLTLYITRHGETEWDTQRKMQGWSDSELTKNGKRNAVLLGNRVKEINFDAIYSSPSKRTKTTAELNKGDRDIPVIIDDNLMEINMGKWEGQTVSFIREKYPDEFHSFWNVLHLYNSLNGESFDELKSRV</sequence>
<evidence type="ECO:0000313" key="3">
    <source>
        <dbReference type="EMBL" id="WWD79002.1"/>
    </source>
</evidence>
<dbReference type="SUPFAM" id="SSF53254">
    <property type="entry name" value="Phosphoglycerate mutase-like"/>
    <property type="match status" value="1"/>
</dbReference>
<dbReference type="Proteomes" id="UP000321816">
    <property type="component" value="Chromosome"/>
</dbReference>
<dbReference type="RefSeq" id="WP_281285272.1">
    <property type="nucleotide sequence ID" value="NZ_CP144914.1"/>
</dbReference>
<dbReference type="CDD" id="cd07067">
    <property type="entry name" value="HP_PGM_like"/>
    <property type="match status" value="1"/>
</dbReference>
<dbReference type="GO" id="GO:0016791">
    <property type="term" value="F:phosphatase activity"/>
    <property type="evidence" value="ECO:0007669"/>
    <property type="project" value="TreeGrafter"/>
</dbReference>
<evidence type="ECO:0000256" key="2">
    <source>
        <dbReference type="PIRSR" id="PIRSR613078-2"/>
    </source>
</evidence>
<feature type="binding site" evidence="2">
    <location>
        <position position="58"/>
    </location>
    <ligand>
        <name>substrate</name>
    </ligand>
</feature>
<feature type="active site" description="Tele-phosphohistidine intermediate" evidence="1">
    <location>
        <position position="9"/>
    </location>
</feature>
<dbReference type="InterPro" id="IPR029033">
    <property type="entry name" value="His_PPase_superfam"/>
</dbReference>
<proteinExistence type="predicted"/>
<dbReference type="InterPro" id="IPR013078">
    <property type="entry name" value="His_Pase_superF_clade-1"/>
</dbReference>
<dbReference type="AlphaFoldDB" id="A0AAJ8N1S5"/>
<dbReference type="Pfam" id="PF00300">
    <property type="entry name" value="His_Phos_1"/>
    <property type="match status" value="1"/>
</dbReference>
<dbReference type="PANTHER" id="PTHR48100">
    <property type="entry name" value="BROAD-SPECIFICITY PHOSPHATASE YOR283W-RELATED"/>
    <property type="match status" value="1"/>
</dbReference>
<feature type="active site" description="Proton donor/acceptor" evidence="1">
    <location>
        <position position="82"/>
    </location>
</feature>
<dbReference type="PANTHER" id="PTHR48100:SF1">
    <property type="entry name" value="HISTIDINE PHOSPHATASE FAMILY PROTEIN-RELATED"/>
    <property type="match status" value="1"/>
</dbReference>
<reference evidence="3 4" key="1">
    <citation type="submission" date="2024-01" db="EMBL/GenBank/DDBJ databases">
        <title>Complete Genome Sequence of Alkalicoccus halolimnae BZ-SZ-XJ29T, a Moderately Halophilic Bacterium Isolated from a Salt Lake.</title>
        <authorList>
            <person name="Zhao B."/>
        </authorList>
    </citation>
    <scope>NUCLEOTIDE SEQUENCE [LARGE SCALE GENOMIC DNA]</scope>
    <source>
        <strain evidence="3 4">BZ-SZ-XJ29</strain>
    </source>
</reference>